<evidence type="ECO:0000256" key="4">
    <source>
        <dbReference type="PIRSR" id="PIRSR603782-2"/>
    </source>
</evidence>
<sequence>MKKRILVAGILLIGLGGLASVQLFHRPSSQPPQALQTSFQYETPRPLQPFELQDQNGHQFDNDKLKQKWSLIFAGYTSCPDVCPTTLGKLSAVYPKLAQVAPIQVILLSVDPERDSQSKLKDYLAFFNPEFIGLRAEHPALLPFSRDLGLVYSLVGDGPDYQVDHSASLILISPDGRRYATIKPSSQTPGQLPQIRNDELLADFRTLVTQYQGPH</sequence>
<dbReference type="PROSITE" id="PS51352">
    <property type="entry name" value="THIOREDOXIN_2"/>
    <property type="match status" value="1"/>
</dbReference>
<feature type="disulfide bond" description="Redox-active" evidence="4">
    <location>
        <begin position="79"/>
        <end position="83"/>
    </location>
</feature>
<dbReference type="GO" id="GO:0046872">
    <property type="term" value="F:metal ion binding"/>
    <property type="evidence" value="ECO:0007669"/>
    <property type="project" value="UniProtKB-KW"/>
</dbReference>
<organism evidence="6 7">
    <name type="scientific">Shewanella algae</name>
    <dbReference type="NCBI Taxonomy" id="38313"/>
    <lineage>
        <taxon>Bacteria</taxon>
        <taxon>Pseudomonadati</taxon>
        <taxon>Pseudomonadota</taxon>
        <taxon>Gammaproteobacteria</taxon>
        <taxon>Alteromonadales</taxon>
        <taxon>Shewanellaceae</taxon>
        <taxon>Shewanella</taxon>
    </lineage>
</organism>
<keyword evidence="3" id="KW-0479">Metal-binding</keyword>
<dbReference type="InterPro" id="IPR013766">
    <property type="entry name" value="Thioredoxin_domain"/>
</dbReference>
<keyword evidence="7" id="KW-1185">Reference proteome</keyword>
<dbReference type="EMBL" id="UGYO01000001">
    <property type="protein sequence ID" value="SUI65384.1"/>
    <property type="molecule type" value="Genomic_DNA"/>
</dbReference>
<feature type="domain" description="Thioredoxin" evidence="5">
    <location>
        <begin position="41"/>
        <end position="202"/>
    </location>
</feature>
<keyword evidence="4" id="KW-1015">Disulfide bond</keyword>
<feature type="binding site" evidence="3">
    <location>
        <position position="83"/>
    </location>
    <ligand>
        <name>Cu cation</name>
        <dbReference type="ChEBI" id="CHEBI:23378"/>
    </ligand>
</feature>
<dbReference type="InterPro" id="IPR003782">
    <property type="entry name" value="SCO1/SenC"/>
</dbReference>
<proteinExistence type="inferred from homology"/>
<dbReference type="PANTHER" id="PTHR12151:SF25">
    <property type="entry name" value="LINALOOL DEHYDRATASE_ISOMERASE DOMAIN-CONTAINING PROTEIN"/>
    <property type="match status" value="1"/>
</dbReference>
<evidence type="ECO:0000313" key="7">
    <source>
        <dbReference type="Proteomes" id="UP000254069"/>
    </source>
</evidence>
<dbReference type="AlphaFoldDB" id="A0A379ZNA3"/>
<reference evidence="6 7" key="1">
    <citation type="submission" date="2018-06" db="EMBL/GenBank/DDBJ databases">
        <authorList>
            <consortium name="Pathogen Informatics"/>
            <person name="Doyle S."/>
        </authorList>
    </citation>
    <scope>NUCLEOTIDE SEQUENCE [LARGE SCALE GENOMIC DNA]</scope>
    <source>
        <strain evidence="6 7">NCTC10738</strain>
    </source>
</reference>
<feature type="binding site" evidence="3">
    <location>
        <position position="79"/>
    </location>
    <ligand>
        <name>Cu cation</name>
        <dbReference type="ChEBI" id="CHEBI:23378"/>
    </ligand>
</feature>
<evidence type="ECO:0000259" key="5">
    <source>
        <dbReference type="PROSITE" id="PS51352"/>
    </source>
</evidence>
<dbReference type="InterPro" id="IPR036249">
    <property type="entry name" value="Thioredoxin-like_sf"/>
</dbReference>
<dbReference type="Proteomes" id="UP000254069">
    <property type="component" value="Unassembled WGS sequence"/>
</dbReference>
<dbReference type="PANTHER" id="PTHR12151">
    <property type="entry name" value="ELECTRON TRANSPORT PROTIN SCO1/SENC FAMILY MEMBER"/>
    <property type="match status" value="1"/>
</dbReference>
<gene>
    <name evidence="6" type="primary">ypmQ</name>
    <name evidence="6" type="ORF">NCTC10738_01749</name>
</gene>
<feature type="binding site" evidence="3">
    <location>
        <position position="165"/>
    </location>
    <ligand>
        <name>Cu cation</name>
        <dbReference type="ChEBI" id="CHEBI:23378"/>
    </ligand>
</feature>
<evidence type="ECO:0000313" key="6">
    <source>
        <dbReference type="EMBL" id="SUI65384.1"/>
    </source>
</evidence>
<dbReference type="RefSeq" id="WP_028780841.1">
    <property type="nucleotide sequence ID" value="NZ_AP024609.1"/>
</dbReference>
<keyword evidence="2 3" id="KW-0186">Copper</keyword>
<protein>
    <submittedName>
        <fullName evidence="6">BsSco</fullName>
    </submittedName>
</protein>
<evidence type="ECO:0000256" key="1">
    <source>
        <dbReference type="ARBA" id="ARBA00010996"/>
    </source>
</evidence>
<comment type="similarity">
    <text evidence="1">Belongs to the SCO1/2 family.</text>
</comment>
<accession>A0A379ZNA3</accession>
<name>A0A379ZNA3_9GAMM</name>
<dbReference type="CDD" id="cd02968">
    <property type="entry name" value="SCO"/>
    <property type="match status" value="1"/>
</dbReference>
<evidence type="ECO:0000256" key="2">
    <source>
        <dbReference type="ARBA" id="ARBA00023008"/>
    </source>
</evidence>
<dbReference type="SUPFAM" id="SSF52833">
    <property type="entry name" value="Thioredoxin-like"/>
    <property type="match status" value="1"/>
</dbReference>
<dbReference type="Gene3D" id="3.40.30.10">
    <property type="entry name" value="Glutaredoxin"/>
    <property type="match status" value="1"/>
</dbReference>
<dbReference type="Pfam" id="PF02630">
    <property type="entry name" value="SCO1-SenC"/>
    <property type="match status" value="1"/>
</dbReference>
<evidence type="ECO:0000256" key="3">
    <source>
        <dbReference type="PIRSR" id="PIRSR603782-1"/>
    </source>
</evidence>
<dbReference type="KEGG" id="salg:BS332_06880"/>